<organism evidence="1 2">
    <name type="scientific">Proteus columbae</name>
    <dbReference type="NCBI Taxonomy" id="1987580"/>
    <lineage>
        <taxon>Bacteria</taxon>
        <taxon>Pseudomonadati</taxon>
        <taxon>Pseudomonadota</taxon>
        <taxon>Gammaproteobacteria</taxon>
        <taxon>Enterobacterales</taxon>
        <taxon>Morganellaceae</taxon>
        <taxon>Proteus</taxon>
    </lineage>
</organism>
<proteinExistence type="predicted"/>
<dbReference type="AlphaFoldDB" id="A0A6I7DCV3"/>
<accession>A0A6I7DCV3</accession>
<dbReference type="Proteomes" id="UP000464700">
    <property type="component" value="Chromosome"/>
</dbReference>
<name>A0A6I7DCV3_9GAMM</name>
<evidence type="ECO:0000313" key="2">
    <source>
        <dbReference type="Proteomes" id="UP000464700"/>
    </source>
</evidence>
<dbReference type="EMBL" id="CP043925">
    <property type="protein sequence ID" value="QHN11993.1"/>
    <property type="molecule type" value="Genomic_DNA"/>
</dbReference>
<sequence length="78" mass="8999">MEAPNKFVPTHLLQPCSAPFFNVQVWGDYPDYVARLLLILEKCNTDKKAVAEILAAKSQLSAYELIYKRKQIKELKRC</sequence>
<dbReference type="KEGG" id="pcol:F1325_16750"/>
<keyword evidence="2" id="KW-1185">Reference proteome</keyword>
<protein>
    <recommendedName>
        <fullName evidence="3">Peptidase</fullName>
    </recommendedName>
</protein>
<evidence type="ECO:0008006" key="3">
    <source>
        <dbReference type="Google" id="ProtNLM"/>
    </source>
</evidence>
<evidence type="ECO:0000313" key="1">
    <source>
        <dbReference type="EMBL" id="QHN11993.1"/>
    </source>
</evidence>
<gene>
    <name evidence="1" type="ORF">F1325_16750</name>
</gene>
<reference evidence="1 2" key="1">
    <citation type="submission" date="2019-09" db="EMBL/GenBank/DDBJ databases">
        <title>Emergence of a chromosome-mediated tetracycline resistance gene in Proteus strain.</title>
        <authorList>
            <person name="He D."/>
            <person name="Wang L."/>
        </authorList>
    </citation>
    <scope>NUCLEOTIDE SEQUENCE [LARGE SCALE GENOMIC DNA]</scope>
    <source>
        <strain evidence="1 2">T60</strain>
    </source>
</reference>